<gene>
    <name evidence="2" type="ORF">BA171_00765</name>
</gene>
<dbReference type="InterPro" id="IPR031582">
    <property type="entry name" value="TadF"/>
</dbReference>
<dbReference type="AlphaFoldDB" id="A0A249DWJ8"/>
<feature type="transmembrane region" description="Helical" evidence="1">
    <location>
        <begin position="12"/>
        <end position="35"/>
    </location>
</feature>
<organism evidence="2 3">
    <name type="scientific">Candidatus Hamiltonella defensa</name>
    <name type="common">Bemisia tabaci</name>
    <dbReference type="NCBI Taxonomy" id="672795"/>
    <lineage>
        <taxon>Bacteria</taxon>
        <taxon>Pseudomonadati</taxon>
        <taxon>Pseudomonadota</taxon>
        <taxon>Gammaproteobacteria</taxon>
        <taxon>Enterobacterales</taxon>
        <taxon>Enterobacteriaceae</taxon>
        <taxon>aphid secondary symbionts</taxon>
        <taxon>Candidatus Williamhamiltonella</taxon>
    </lineage>
</organism>
<protein>
    <recommendedName>
        <fullName evidence="4">Tight adherance operon protein</fullName>
    </recommendedName>
</protein>
<keyword evidence="1" id="KW-0472">Membrane</keyword>
<sequence>MNVFNFFHDKRGGITVELCLVTLFFVLLFFILSTIAQYINTKGRFDSIAYSLSSVLRERTVLYAGQPLLTEAQADQLVRVASELFRDNHMDFNKPSAALVLESLYFEDDPQSPGTNQTHIQNAQTFVRQLSSAQGSAQGTPSCSPAESLRAIVERIERTEKRSFSVKKKGRGINHEWIPFYRVTICMPPPDFNLSVFPSHFLPEIKSSSPMMLAR</sequence>
<evidence type="ECO:0008006" key="4">
    <source>
        <dbReference type="Google" id="ProtNLM"/>
    </source>
</evidence>
<reference evidence="2 3" key="2">
    <citation type="submission" date="2017-09" db="EMBL/GenBank/DDBJ databases">
        <title>The genome of whitefly Bemisia tabaci, a global crop pest, provides novel insights into virus transmission, host adaptation and insecticide resistance.</title>
        <authorList>
            <person name="Kaur N."/>
            <person name="Kliot A."/>
            <person name="Pinheiro P.V."/>
            <person name="Luan J."/>
            <person name="Zheng Y."/>
            <person name="Liu W."/>
            <person name="Sun H."/>
            <person name="Yang X."/>
            <person name="Xu Y."/>
            <person name="Luo Y."/>
            <person name="Kruse A."/>
            <person name="Fisher T.W."/>
            <person name="Nelson D.R."/>
            <person name="Elimelech M."/>
            <person name="MacCoss M."/>
            <person name="Johnson R."/>
            <person name="Cohen E."/>
            <person name="Hunter W.B."/>
            <person name="Brown J.K."/>
            <person name="Jander G."/>
            <person name="Cilia M."/>
            <person name="Douglas A.E."/>
            <person name="Ghanim M."/>
            <person name="Simmons A.M."/>
            <person name="Wintermantel W.M."/>
            <person name="Ling K.-S."/>
            <person name="Fei Z."/>
        </authorList>
    </citation>
    <scope>NUCLEOTIDE SEQUENCE [LARGE SCALE GENOMIC DNA]</scope>
    <source>
        <strain evidence="2 3">MEAM1</strain>
    </source>
</reference>
<dbReference type="RefSeq" id="WP_016857238.1">
    <property type="nucleotide sequence ID" value="NZ_CP016303.1"/>
</dbReference>
<accession>A0A249DWJ8</accession>
<dbReference type="Proteomes" id="UP000216438">
    <property type="component" value="Chromosome"/>
</dbReference>
<dbReference type="OrthoDB" id="7059416at2"/>
<reference evidence="3" key="1">
    <citation type="submission" date="2016-06" db="EMBL/GenBank/DDBJ databases">
        <authorList>
            <person name="Chen W."/>
            <person name="Hasegawa D.K."/>
        </authorList>
    </citation>
    <scope>NUCLEOTIDE SEQUENCE [LARGE SCALE GENOMIC DNA]</scope>
    <source>
        <strain evidence="3">MEAM1</strain>
    </source>
</reference>
<dbReference type="Pfam" id="PF16964">
    <property type="entry name" value="TadF"/>
    <property type="match status" value="1"/>
</dbReference>
<keyword evidence="1" id="KW-1133">Transmembrane helix</keyword>
<dbReference type="EMBL" id="CP016303">
    <property type="protein sequence ID" value="ASX25739.1"/>
    <property type="molecule type" value="Genomic_DNA"/>
</dbReference>
<proteinExistence type="predicted"/>
<evidence type="ECO:0000313" key="3">
    <source>
        <dbReference type="Proteomes" id="UP000216438"/>
    </source>
</evidence>
<name>A0A249DWJ8_9ENTR</name>
<evidence type="ECO:0000313" key="2">
    <source>
        <dbReference type="EMBL" id="ASX25739.1"/>
    </source>
</evidence>
<evidence type="ECO:0000256" key="1">
    <source>
        <dbReference type="SAM" id="Phobius"/>
    </source>
</evidence>
<keyword evidence="1" id="KW-0812">Transmembrane</keyword>